<dbReference type="Pfam" id="PF04055">
    <property type="entry name" value="Radical_SAM"/>
    <property type="match status" value="1"/>
</dbReference>
<dbReference type="GO" id="GO:0003824">
    <property type="term" value="F:catalytic activity"/>
    <property type="evidence" value="ECO:0007669"/>
    <property type="project" value="InterPro"/>
</dbReference>
<dbReference type="InterPro" id="IPR023404">
    <property type="entry name" value="rSAM_horseshoe"/>
</dbReference>
<keyword evidence="2" id="KW-0489">Methyltransferase</keyword>
<dbReference type="PROSITE" id="PS51332">
    <property type="entry name" value="B12_BINDING"/>
    <property type="match status" value="1"/>
</dbReference>
<dbReference type="CDD" id="cd01335">
    <property type="entry name" value="Radical_SAM"/>
    <property type="match status" value="1"/>
</dbReference>
<proteinExistence type="predicted"/>
<dbReference type="InterPro" id="IPR051198">
    <property type="entry name" value="BchE-like"/>
</dbReference>
<dbReference type="Gene3D" id="3.80.30.20">
    <property type="entry name" value="tm_1862 like domain"/>
    <property type="match status" value="1"/>
</dbReference>
<dbReference type="PROSITE" id="PS51918">
    <property type="entry name" value="RADICAL_SAM"/>
    <property type="match status" value="1"/>
</dbReference>
<gene>
    <name evidence="10" type="ORF">HELGO_WM20092</name>
</gene>
<evidence type="ECO:0000313" key="10">
    <source>
        <dbReference type="EMBL" id="CAA6824996.1"/>
    </source>
</evidence>
<accession>A0A6S6UBH0</accession>
<evidence type="ECO:0000256" key="4">
    <source>
        <dbReference type="ARBA" id="ARBA00022691"/>
    </source>
</evidence>
<dbReference type="PANTHER" id="PTHR43409">
    <property type="entry name" value="ANAEROBIC MAGNESIUM-PROTOPORPHYRIN IX MONOMETHYL ESTER CYCLASE-RELATED"/>
    <property type="match status" value="1"/>
</dbReference>
<comment type="cofactor">
    <cofactor evidence="1">
        <name>[4Fe-4S] cluster</name>
        <dbReference type="ChEBI" id="CHEBI:49883"/>
    </cofactor>
</comment>
<protein>
    <submittedName>
        <fullName evidence="10">Radical SAM domain protein</fullName>
    </submittedName>
</protein>
<evidence type="ECO:0000256" key="3">
    <source>
        <dbReference type="ARBA" id="ARBA00022679"/>
    </source>
</evidence>
<dbReference type="AlphaFoldDB" id="A0A6S6UBH0"/>
<dbReference type="InterPro" id="IPR006158">
    <property type="entry name" value="Cobalamin-bd"/>
</dbReference>
<dbReference type="SUPFAM" id="SSF102114">
    <property type="entry name" value="Radical SAM enzymes"/>
    <property type="match status" value="1"/>
</dbReference>
<organism evidence="10">
    <name type="scientific">uncultured Aureispira sp</name>
    <dbReference type="NCBI Taxonomy" id="1331704"/>
    <lineage>
        <taxon>Bacteria</taxon>
        <taxon>Pseudomonadati</taxon>
        <taxon>Bacteroidota</taxon>
        <taxon>Saprospiria</taxon>
        <taxon>Saprospirales</taxon>
        <taxon>Saprospiraceae</taxon>
        <taxon>Aureispira</taxon>
        <taxon>environmental samples</taxon>
    </lineage>
</organism>
<dbReference type="SFLD" id="SFLDS00029">
    <property type="entry name" value="Radical_SAM"/>
    <property type="match status" value="1"/>
</dbReference>
<evidence type="ECO:0000256" key="5">
    <source>
        <dbReference type="ARBA" id="ARBA00022723"/>
    </source>
</evidence>
<dbReference type="SFLD" id="SFLDG01082">
    <property type="entry name" value="B12-binding_domain_containing"/>
    <property type="match status" value="1"/>
</dbReference>
<dbReference type="InterPro" id="IPR006638">
    <property type="entry name" value="Elp3/MiaA/NifB-like_rSAM"/>
</dbReference>
<keyword evidence="3" id="KW-0808">Transferase</keyword>
<evidence type="ECO:0000256" key="7">
    <source>
        <dbReference type="ARBA" id="ARBA00023014"/>
    </source>
</evidence>
<evidence type="ECO:0000259" key="8">
    <source>
        <dbReference type="PROSITE" id="PS51332"/>
    </source>
</evidence>
<evidence type="ECO:0000259" key="9">
    <source>
        <dbReference type="PROSITE" id="PS51918"/>
    </source>
</evidence>
<dbReference type="GO" id="GO:0046872">
    <property type="term" value="F:metal ion binding"/>
    <property type="evidence" value="ECO:0007669"/>
    <property type="project" value="UniProtKB-KW"/>
</dbReference>
<keyword evidence="6" id="KW-0408">Iron</keyword>
<dbReference type="InterPro" id="IPR058240">
    <property type="entry name" value="rSAM_sf"/>
</dbReference>
<dbReference type="InterPro" id="IPR007197">
    <property type="entry name" value="rSAM"/>
</dbReference>
<dbReference type="SMART" id="SM00729">
    <property type="entry name" value="Elp3"/>
    <property type="match status" value="1"/>
</dbReference>
<reference evidence="10" key="1">
    <citation type="submission" date="2020-01" db="EMBL/GenBank/DDBJ databases">
        <authorList>
            <person name="Meier V. D."/>
            <person name="Meier V D."/>
        </authorList>
    </citation>
    <scope>NUCLEOTIDE SEQUENCE</scope>
    <source>
        <strain evidence="10">HLG_WM_MAG_10</strain>
    </source>
</reference>
<keyword evidence="7" id="KW-0411">Iron-sulfur</keyword>
<evidence type="ECO:0000256" key="6">
    <source>
        <dbReference type="ARBA" id="ARBA00023004"/>
    </source>
</evidence>
<name>A0A6S6UBH0_9BACT</name>
<sequence length="466" mass="53535">MKITFTHGYFIKEDEKEQEIMRPYPPLGILYLSAWLEKKGMDNEVFDTTFSTKKELYQHLEKEQPDLVPIYTNLMTKVNVIEMVQFICSNPLLKHTIVVLGGPDVTYNIPDYLATGAHIVVVGEGEQTMLEIAETVAKGNREEFAHIDGLAYRTRDGAVFKTKARARLRPVDDLPFPNRKKINLHEYLKAWKAHHGLNAVSVSTQRGCPYTCKWCSTAVYGQSYRRRSPKVVVDELLDIKKHYSPDTLWFVDDVFTVSHKWLEGFAKEVNERDAVIPFECITRADRMDESVLDLLKKAGCFRIWIGAESGSQKIIDAMDRRVDVNQVRSMIQLTRQKGLEAGTFIMLGYPGETEEDIEETIHHLKTSNPDHFTITIAYPIKGTGLYEQVEAVQTVENDWNTSTDRDRDFERTYPRSYYDYAVRWVVNEVNYHKQVLKGQQFSLAATKMKTKSVAAKAGMAYAKRFS</sequence>
<feature type="domain" description="B12-binding" evidence="8">
    <location>
        <begin position="8"/>
        <end position="143"/>
    </location>
</feature>
<dbReference type="EMBL" id="CACVAQ010000356">
    <property type="protein sequence ID" value="CAA6824996.1"/>
    <property type="molecule type" value="Genomic_DNA"/>
</dbReference>
<dbReference type="Pfam" id="PF02310">
    <property type="entry name" value="B12-binding"/>
    <property type="match status" value="1"/>
</dbReference>
<keyword evidence="5" id="KW-0479">Metal-binding</keyword>
<evidence type="ECO:0000256" key="1">
    <source>
        <dbReference type="ARBA" id="ARBA00001966"/>
    </source>
</evidence>
<dbReference type="PANTHER" id="PTHR43409:SF7">
    <property type="entry name" value="BLL1977 PROTEIN"/>
    <property type="match status" value="1"/>
</dbReference>
<evidence type="ECO:0000256" key="2">
    <source>
        <dbReference type="ARBA" id="ARBA00022603"/>
    </source>
</evidence>
<dbReference type="InterPro" id="IPR034466">
    <property type="entry name" value="Methyltransferase_Class_B"/>
</dbReference>
<feature type="domain" description="Radical SAM core" evidence="9">
    <location>
        <begin position="194"/>
        <end position="414"/>
    </location>
</feature>
<dbReference type="Gene3D" id="3.40.50.280">
    <property type="entry name" value="Cobalamin-binding domain"/>
    <property type="match status" value="1"/>
</dbReference>
<keyword evidence="4" id="KW-0949">S-adenosyl-L-methionine</keyword>
<dbReference type="GO" id="GO:0051539">
    <property type="term" value="F:4 iron, 4 sulfur cluster binding"/>
    <property type="evidence" value="ECO:0007669"/>
    <property type="project" value="UniProtKB-KW"/>
</dbReference>
<dbReference type="GO" id="GO:0005829">
    <property type="term" value="C:cytosol"/>
    <property type="evidence" value="ECO:0007669"/>
    <property type="project" value="TreeGrafter"/>
</dbReference>
<dbReference type="SFLD" id="SFLDG01123">
    <property type="entry name" value="methyltransferase_(Class_B)"/>
    <property type="match status" value="1"/>
</dbReference>
<dbReference type="GO" id="GO:0031419">
    <property type="term" value="F:cobalamin binding"/>
    <property type="evidence" value="ECO:0007669"/>
    <property type="project" value="InterPro"/>
</dbReference>